<dbReference type="AlphaFoldDB" id="A0A1M6SK58"/>
<dbReference type="OrthoDB" id="511700at2"/>
<dbReference type="GO" id="GO:0030288">
    <property type="term" value="C:outer membrane-bounded periplasmic space"/>
    <property type="evidence" value="ECO:0007669"/>
    <property type="project" value="InterPro"/>
</dbReference>
<dbReference type="Pfam" id="PF00345">
    <property type="entry name" value="PapD_N"/>
    <property type="match status" value="1"/>
</dbReference>
<dbReference type="GO" id="GO:0071555">
    <property type="term" value="P:cell wall organization"/>
    <property type="evidence" value="ECO:0007669"/>
    <property type="project" value="InterPro"/>
</dbReference>
<evidence type="ECO:0000313" key="3">
    <source>
        <dbReference type="EMBL" id="SHK45095.1"/>
    </source>
</evidence>
<organism evidence="3 4">
    <name type="scientific">Halomonas caseinilytica</name>
    <dbReference type="NCBI Taxonomy" id="438744"/>
    <lineage>
        <taxon>Bacteria</taxon>
        <taxon>Pseudomonadati</taxon>
        <taxon>Pseudomonadota</taxon>
        <taxon>Gammaproteobacteria</taxon>
        <taxon>Oceanospirillales</taxon>
        <taxon>Halomonadaceae</taxon>
        <taxon>Halomonas</taxon>
    </lineage>
</organism>
<dbReference type="InterPro" id="IPR016147">
    <property type="entry name" value="Pili_assmbl_chaperone_N"/>
</dbReference>
<dbReference type="EMBL" id="FRAL01000003">
    <property type="protein sequence ID" value="SHK45095.1"/>
    <property type="molecule type" value="Genomic_DNA"/>
</dbReference>
<dbReference type="PANTHER" id="PTHR30251">
    <property type="entry name" value="PILUS ASSEMBLY CHAPERONE"/>
    <property type="match status" value="1"/>
</dbReference>
<dbReference type="PANTHER" id="PTHR30251:SF4">
    <property type="entry name" value="SLR1668 PROTEIN"/>
    <property type="match status" value="1"/>
</dbReference>
<dbReference type="RefSeq" id="WP_073292111.1">
    <property type="nucleotide sequence ID" value="NZ_BDEO01000006.1"/>
</dbReference>
<gene>
    <name evidence="3" type="ORF">SAMN05192556_10332</name>
</gene>
<feature type="signal peptide" evidence="1">
    <location>
        <begin position="1"/>
        <end position="26"/>
    </location>
</feature>
<proteinExistence type="predicted"/>
<feature type="chain" id="PRO_5012635780" evidence="1">
    <location>
        <begin position="27"/>
        <end position="248"/>
    </location>
</feature>
<dbReference type="InterPro" id="IPR013783">
    <property type="entry name" value="Ig-like_fold"/>
</dbReference>
<feature type="domain" description="Pili assembly chaperone N-terminal" evidence="2">
    <location>
        <begin position="38"/>
        <end position="147"/>
    </location>
</feature>
<dbReference type="InterPro" id="IPR050643">
    <property type="entry name" value="Periplasmic_pilus_chap"/>
</dbReference>
<keyword evidence="1" id="KW-0732">Signal</keyword>
<dbReference type="Gene3D" id="2.60.40.10">
    <property type="entry name" value="Immunoglobulins"/>
    <property type="match status" value="2"/>
</dbReference>
<protein>
    <submittedName>
        <fullName evidence="3">Fimbrial chaperone protein</fullName>
    </submittedName>
</protein>
<dbReference type="SUPFAM" id="SSF49354">
    <property type="entry name" value="PapD-like"/>
    <property type="match status" value="1"/>
</dbReference>
<evidence type="ECO:0000256" key="1">
    <source>
        <dbReference type="SAM" id="SignalP"/>
    </source>
</evidence>
<keyword evidence="4" id="KW-1185">Reference proteome</keyword>
<dbReference type="Proteomes" id="UP000184248">
    <property type="component" value="Unassembled WGS sequence"/>
</dbReference>
<evidence type="ECO:0000259" key="2">
    <source>
        <dbReference type="Pfam" id="PF00345"/>
    </source>
</evidence>
<accession>A0A1M6SK58</accession>
<name>A0A1M6SK58_9GAMM</name>
<reference evidence="4" key="1">
    <citation type="submission" date="2016-11" db="EMBL/GenBank/DDBJ databases">
        <authorList>
            <person name="Varghese N."/>
            <person name="Submissions S."/>
        </authorList>
    </citation>
    <scope>NUCLEOTIDE SEQUENCE [LARGE SCALE GENOMIC DNA]</scope>
    <source>
        <strain evidence="4">ALO Sharm</strain>
    </source>
</reference>
<sequence length="248" mass="27235">MKKIPFRLQRFLIGAVLALLTTNALAAASVQIWPINPVIRSEENATGLWLENRGNKEVTLQVRTFSWEQEAGDVYSNQKNIIASPPVFTVPAGEKQLIRLTKVGSVEPGVEDAYRVIVDEVPVNNKDPDNQGTLLKFQMRYSIPLFVYGEGAQPLKEEGEDSSGFLEDGLSWRIVDNMLEISNSSNHHVRLTAASIVNGSHEVSQGNELLGYVLANSSNRWPLPDGLNNQSSLKVQVNGGDAVIINKG</sequence>
<dbReference type="InterPro" id="IPR008962">
    <property type="entry name" value="PapD-like_sf"/>
</dbReference>
<evidence type="ECO:0000313" key="4">
    <source>
        <dbReference type="Proteomes" id="UP000184248"/>
    </source>
</evidence>